<comment type="pathway">
    <text evidence="1 8">Metabolic intermediate biosynthesis; chorismate biosynthesis; chorismate from D-erythrose 4-phosphate and phosphoenolpyruvate: step 4/7.</text>
</comment>
<feature type="binding site" evidence="8">
    <location>
        <position position="85"/>
    </location>
    <ligand>
        <name>shikimate</name>
        <dbReference type="ChEBI" id="CHEBI:36208"/>
    </ligand>
</feature>
<evidence type="ECO:0000256" key="8">
    <source>
        <dbReference type="HAMAP-Rule" id="MF_00222"/>
    </source>
</evidence>
<dbReference type="Gene3D" id="3.40.50.10860">
    <property type="entry name" value="Leucine Dehydrogenase, chain A, domain 1"/>
    <property type="match status" value="1"/>
</dbReference>
<evidence type="ECO:0000256" key="2">
    <source>
        <dbReference type="ARBA" id="ARBA00012962"/>
    </source>
</evidence>
<dbReference type="InterPro" id="IPR041121">
    <property type="entry name" value="SDH_C"/>
</dbReference>
<feature type="domain" description="Quinate/shikimate 5-dehydrogenase/glutamyl-tRNA reductase" evidence="9">
    <location>
        <begin position="115"/>
        <end position="186"/>
    </location>
</feature>
<keyword evidence="5 8" id="KW-0560">Oxidoreductase</keyword>
<feature type="domain" description="Shikimate dehydrogenase substrate binding N-terminal" evidence="10">
    <location>
        <begin position="7"/>
        <end position="87"/>
    </location>
</feature>
<evidence type="ECO:0000256" key="7">
    <source>
        <dbReference type="ARBA" id="ARBA00049442"/>
    </source>
</evidence>
<evidence type="ECO:0000259" key="9">
    <source>
        <dbReference type="Pfam" id="PF01488"/>
    </source>
</evidence>
<feature type="binding site" evidence="8">
    <location>
        <position position="215"/>
    </location>
    <ligand>
        <name>NADP(+)</name>
        <dbReference type="ChEBI" id="CHEBI:58349"/>
    </ligand>
</feature>
<dbReference type="GO" id="GO:0005829">
    <property type="term" value="C:cytosol"/>
    <property type="evidence" value="ECO:0007669"/>
    <property type="project" value="TreeGrafter"/>
</dbReference>
<evidence type="ECO:0000256" key="3">
    <source>
        <dbReference type="ARBA" id="ARBA00022605"/>
    </source>
</evidence>
<accession>A0AAU8A9H8</accession>
<keyword evidence="3 8" id="KW-0028">Amino-acid biosynthesis</keyword>
<dbReference type="SUPFAM" id="SSF51735">
    <property type="entry name" value="NAD(P)-binding Rossmann-fold domains"/>
    <property type="match status" value="1"/>
</dbReference>
<evidence type="ECO:0000259" key="10">
    <source>
        <dbReference type="Pfam" id="PF08501"/>
    </source>
</evidence>
<feature type="binding site" evidence="8">
    <location>
        <begin position="15"/>
        <end position="17"/>
    </location>
    <ligand>
        <name>shikimate</name>
        <dbReference type="ChEBI" id="CHEBI:36208"/>
    </ligand>
</feature>
<evidence type="ECO:0000256" key="4">
    <source>
        <dbReference type="ARBA" id="ARBA00022857"/>
    </source>
</evidence>
<feature type="active site" description="Proton acceptor" evidence="8">
    <location>
        <position position="66"/>
    </location>
</feature>
<evidence type="ECO:0000256" key="6">
    <source>
        <dbReference type="ARBA" id="ARBA00023141"/>
    </source>
</evidence>
<dbReference type="Pfam" id="PF08501">
    <property type="entry name" value="Shikimate_dh_N"/>
    <property type="match status" value="1"/>
</dbReference>
<dbReference type="GO" id="GO:0009073">
    <property type="term" value="P:aromatic amino acid family biosynthetic process"/>
    <property type="evidence" value="ECO:0007669"/>
    <property type="project" value="UniProtKB-KW"/>
</dbReference>
<dbReference type="GO" id="GO:0009423">
    <property type="term" value="P:chorismate biosynthetic process"/>
    <property type="evidence" value="ECO:0007669"/>
    <property type="project" value="UniProtKB-UniRule"/>
</dbReference>
<evidence type="ECO:0000259" key="11">
    <source>
        <dbReference type="Pfam" id="PF18317"/>
    </source>
</evidence>
<evidence type="ECO:0000313" key="12">
    <source>
        <dbReference type="EMBL" id="XCC62853.1"/>
    </source>
</evidence>
<comment type="catalytic activity">
    <reaction evidence="7 8">
        <text>shikimate + NADP(+) = 3-dehydroshikimate + NADPH + H(+)</text>
        <dbReference type="Rhea" id="RHEA:17737"/>
        <dbReference type="ChEBI" id="CHEBI:15378"/>
        <dbReference type="ChEBI" id="CHEBI:16630"/>
        <dbReference type="ChEBI" id="CHEBI:36208"/>
        <dbReference type="ChEBI" id="CHEBI:57783"/>
        <dbReference type="ChEBI" id="CHEBI:58349"/>
        <dbReference type="EC" id="1.1.1.25"/>
    </reaction>
</comment>
<comment type="similarity">
    <text evidence="8">Belongs to the shikimate dehydrogenase family.</text>
</comment>
<feature type="domain" description="SDH C-terminal" evidence="11">
    <location>
        <begin position="238"/>
        <end position="270"/>
    </location>
</feature>
<dbReference type="GO" id="GO:0008652">
    <property type="term" value="P:amino acid biosynthetic process"/>
    <property type="evidence" value="ECO:0007669"/>
    <property type="project" value="UniProtKB-KW"/>
</dbReference>
<dbReference type="InterPro" id="IPR022893">
    <property type="entry name" value="Shikimate_DH_fam"/>
</dbReference>
<keyword evidence="4 8" id="KW-0521">NADP</keyword>
<protein>
    <recommendedName>
        <fullName evidence="2 8">Shikimate dehydrogenase (NADP(+))</fullName>
        <shortName evidence="8">SDH</shortName>
        <ecNumber evidence="2 8">1.1.1.25</ecNumber>
    </recommendedName>
</protein>
<feature type="binding site" evidence="8">
    <location>
        <position position="238"/>
    </location>
    <ligand>
        <name>NADP(+)</name>
        <dbReference type="ChEBI" id="CHEBI:58349"/>
    </ligand>
</feature>
<dbReference type="InterPro" id="IPR013708">
    <property type="entry name" value="Shikimate_DH-bd_N"/>
</dbReference>
<name>A0AAU8A9H8_9FIRM</name>
<gene>
    <name evidence="8 12" type="primary">aroE</name>
    <name evidence="12" type="ORF">PUP29_02710</name>
</gene>
<comment type="subunit">
    <text evidence="8">Homodimer.</text>
</comment>
<dbReference type="GO" id="GO:0004764">
    <property type="term" value="F:shikimate 3-dehydrogenase (NADP+) activity"/>
    <property type="evidence" value="ECO:0007669"/>
    <property type="project" value="UniProtKB-UniRule"/>
</dbReference>
<dbReference type="InterPro" id="IPR036291">
    <property type="entry name" value="NAD(P)-bd_dom_sf"/>
</dbReference>
<dbReference type="NCBIfam" id="TIGR00507">
    <property type="entry name" value="aroE"/>
    <property type="match status" value="1"/>
</dbReference>
<feature type="binding site" evidence="8">
    <location>
        <position position="62"/>
    </location>
    <ligand>
        <name>shikimate</name>
        <dbReference type="ChEBI" id="CHEBI:36208"/>
    </ligand>
</feature>
<feature type="binding site" evidence="8">
    <location>
        <position position="101"/>
    </location>
    <ligand>
        <name>shikimate</name>
        <dbReference type="ChEBI" id="CHEBI:36208"/>
    </ligand>
</feature>
<dbReference type="PANTHER" id="PTHR21089:SF1">
    <property type="entry name" value="BIFUNCTIONAL 3-DEHYDROQUINATE DEHYDRATASE_SHIKIMATE DEHYDROGENASE, CHLOROPLASTIC"/>
    <property type="match status" value="1"/>
</dbReference>
<dbReference type="Pfam" id="PF01488">
    <property type="entry name" value="Shikimate_DH"/>
    <property type="match status" value="1"/>
</dbReference>
<dbReference type="SUPFAM" id="SSF53223">
    <property type="entry name" value="Aminoacid dehydrogenase-like, N-terminal domain"/>
    <property type="match status" value="1"/>
</dbReference>
<feature type="binding site" evidence="8">
    <location>
        <position position="217"/>
    </location>
    <ligand>
        <name>shikimate</name>
        <dbReference type="ChEBI" id="CHEBI:36208"/>
    </ligand>
</feature>
<dbReference type="HAMAP" id="MF_00222">
    <property type="entry name" value="Shikimate_DH_AroE"/>
    <property type="match status" value="1"/>
</dbReference>
<dbReference type="CDD" id="cd01065">
    <property type="entry name" value="NAD_bind_Shikimate_DH"/>
    <property type="match status" value="1"/>
</dbReference>
<dbReference type="GO" id="GO:0019632">
    <property type="term" value="P:shikimate metabolic process"/>
    <property type="evidence" value="ECO:0007669"/>
    <property type="project" value="InterPro"/>
</dbReference>
<dbReference type="AlphaFoldDB" id="A0AAU8A9H8"/>
<sequence length="277" mass="29936">MRKNYCVIGSPIAHSLSPAIHNMLYARYGLECSYGKELVRPDTLEGFLSSLDARGIYGFNITMPLKQTILPYLSSVSSEASGGVNTVVVQADGRLFGYSTDAAGFYASLTNIGSGYHGRNVVFIGAGAVTRLLAHDAVQKGAKSVVIVNRTPEKAQGIAREINASFDSLPNIAKHLKNCELLVNTTPLGMHGTGQDFEDLSFLDSLPVSAAVCDLIYSPAQTSFLQYAANRGLLTMNGLGMLIWQAFFSFEKWFGILPDRGDYQAVEAALLKDLVHT</sequence>
<evidence type="ECO:0000256" key="1">
    <source>
        <dbReference type="ARBA" id="ARBA00004871"/>
    </source>
</evidence>
<dbReference type="InterPro" id="IPR006151">
    <property type="entry name" value="Shikm_DH/Glu-tRNA_Rdtase"/>
</dbReference>
<dbReference type="RefSeq" id="WP_353423786.1">
    <property type="nucleotide sequence ID" value="NZ_CP117826.1"/>
</dbReference>
<dbReference type="InterPro" id="IPR046346">
    <property type="entry name" value="Aminoacid_DH-like_N_sf"/>
</dbReference>
<dbReference type="Pfam" id="PF18317">
    <property type="entry name" value="SDH_C"/>
    <property type="match status" value="1"/>
</dbReference>
<dbReference type="Gene3D" id="3.40.50.720">
    <property type="entry name" value="NAD(P)-binding Rossmann-like Domain"/>
    <property type="match status" value="1"/>
</dbReference>
<proteinExistence type="inferred from homology"/>
<feature type="binding site" evidence="8">
    <location>
        <position position="245"/>
    </location>
    <ligand>
        <name>shikimate</name>
        <dbReference type="ChEBI" id="CHEBI:36208"/>
    </ligand>
</feature>
<reference evidence="12" key="1">
    <citation type="submission" date="2023-02" db="EMBL/GenBank/DDBJ databases">
        <title>Gut commensal Christensenella minuta modulates host metabolism via a new class of secondary bile acids.</title>
        <authorList>
            <person name="Liu C."/>
        </authorList>
    </citation>
    <scope>NUCLEOTIDE SEQUENCE</scope>
    <source>
        <strain evidence="12">CA70</strain>
    </source>
</reference>
<dbReference type="GO" id="GO:0050661">
    <property type="term" value="F:NADP binding"/>
    <property type="evidence" value="ECO:0007669"/>
    <property type="project" value="InterPro"/>
</dbReference>
<dbReference type="EC" id="1.1.1.25" evidence="2 8"/>
<evidence type="ECO:0000256" key="5">
    <source>
        <dbReference type="ARBA" id="ARBA00023002"/>
    </source>
</evidence>
<dbReference type="PANTHER" id="PTHR21089">
    <property type="entry name" value="SHIKIMATE DEHYDROGENASE"/>
    <property type="match status" value="1"/>
</dbReference>
<dbReference type="EMBL" id="CP117826">
    <property type="protein sequence ID" value="XCC62853.1"/>
    <property type="molecule type" value="Genomic_DNA"/>
</dbReference>
<comment type="caution">
    <text evidence="8">Lacks conserved residue(s) required for the propagation of feature annotation.</text>
</comment>
<feature type="binding site" evidence="8">
    <location>
        <begin position="149"/>
        <end position="154"/>
    </location>
    <ligand>
        <name>NADP(+)</name>
        <dbReference type="ChEBI" id="CHEBI:58349"/>
    </ligand>
</feature>
<dbReference type="InterPro" id="IPR011342">
    <property type="entry name" value="Shikimate_DH"/>
</dbReference>
<organism evidence="12">
    <name type="scientific">Christensenella massiliensis</name>
    <dbReference type="NCBI Taxonomy" id="1805714"/>
    <lineage>
        <taxon>Bacteria</taxon>
        <taxon>Bacillati</taxon>
        <taxon>Bacillota</taxon>
        <taxon>Clostridia</taxon>
        <taxon>Christensenellales</taxon>
        <taxon>Christensenellaceae</taxon>
        <taxon>Christensenella</taxon>
    </lineage>
</organism>
<comment type="function">
    <text evidence="8">Involved in the biosynthesis of the chorismate, which leads to the biosynthesis of aromatic amino acids. Catalyzes the reversible NADPH linked reduction of 3-dehydroshikimate (DHSA) to yield shikimate (SA).</text>
</comment>
<keyword evidence="6 8" id="KW-0057">Aromatic amino acid biosynthesis</keyword>